<evidence type="ECO:0000313" key="3">
    <source>
        <dbReference type="Proteomes" id="UP001292094"/>
    </source>
</evidence>
<dbReference type="EMBL" id="JAWZYT010000672">
    <property type="protein sequence ID" value="KAK4320400.1"/>
    <property type="molecule type" value="Genomic_DNA"/>
</dbReference>
<dbReference type="Proteomes" id="UP001292094">
    <property type="component" value="Unassembled WGS sequence"/>
</dbReference>
<organism evidence="2 3">
    <name type="scientific">Petrolisthes manimaculis</name>
    <dbReference type="NCBI Taxonomy" id="1843537"/>
    <lineage>
        <taxon>Eukaryota</taxon>
        <taxon>Metazoa</taxon>
        <taxon>Ecdysozoa</taxon>
        <taxon>Arthropoda</taxon>
        <taxon>Crustacea</taxon>
        <taxon>Multicrustacea</taxon>
        <taxon>Malacostraca</taxon>
        <taxon>Eumalacostraca</taxon>
        <taxon>Eucarida</taxon>
        <taxon>Decapoda</taxon>
        <taxon>Pleocyemata</taxon>
        <taxon>Anomura</taxon>
        <taxon>Galatheoidea</taxon>
        <taxon>Porcellanidae</taxon>
        <taxon>Petrolisthes</taxon>
    </lineage>
</organism>
<accession>A0AAE1Q525</accession>
<reference evidence="2" key="1">
    <citation type="submission" date="2023-11" db="EMBL/GenBank/DDBJ databases">
        <title>Genome assemblies of two species of porcelain crab, Petrolisthes cinctipes and Petrolisthes manimaculis (Anomura: Porcellanidae).</title>
        <authorList>
            <person name="Angst P."/>
        </authorList>
    </citation>
    <scope>NUCLEOTIDE SEQUENCE</scope>
    <source>
        <strain evidence="2">PB745_02</strain>
        <tissue evidence="2">Gill</tissue>
    </source>
</reference>
<protein>
    <submittedName>
        <fullName evidence="2">Uncharacterized protein</fullName>
    </submittedName>
</protein>
<comment type="caution">
    <text evidence="2">The sequence shown here is derived from an EMBL/GenBank/DDBJ whole genome shotgun (WGS) entry which is preliminary data.</text>
</comment>
<gene>
    <name evidence="2" type="ORF">Pmani_008751</name>
</gene>
<proteinExistence type="predicted"/>
<keyword evidence="3" id="KW-1185">Reference proteome</keyword>
<evidence type="ECO:0000256" key="1">
    <source>
        <dbReference type="SAM" id="MobiDB-lite"/>
    </source>
</evidence>
<name>A0AAE1Q525_9EUCA</name>
<feature type="compositionally biased region" description="Basic and acidic residues" evidence="1">
    <location>
        <begin position="30"/>
        <end position="76"/>
    </location>
</feature>
<feature type="region of interest" description="Disordered" evidence="1">
    <location>
        <begin position="1"/>
        <end position="76"/>
    </location>
</feature>
<sequence length="76" mass="9398">MKVNVSGRVEQLERKERKKGRGWKTLGRWKNWEREAGRQEGKTERGEQKERKERQRGEQKERKERLNEEEWGMRSE</sequence>
<evidence type="ECO:0000313" key="2">
    <source>
        <dbReference type="EMBL" id="KAK4320400.1"/>
    </source>
</evidence>
<dbReference type="AlphaFoldDB" id="A0AAE1Q525"/>